<gene>
    <name evidence="1" type="ORF">ATTO_08390</name>
</gene>
<evidence type="ECO:0000313" key="2">
    <source>
        <dbReference type="Proteomes" id="UP001431186"/>
    </source>
</evidence>
<organism evidence="1 2">
    <name type="scientific">Leptogranulimonas caecicola</name>
    <dbReference type="NCBI Taxonomy" id="2894156"/>
    <lineage>
        <taxon>Bacteria</taxon>
        <taxon>Bacillati</taxon>
        <taxon>Actinomycetota</taxon>
        <taxon>Coriobacteriia</taxon>
        <taxon>Coriobacteriales</taxon>
        <taxon>Kribbibacteriaceae</taxon>
        <taxon>Leptogranulimonas</taxon>
    </lineage>
</organism>
<keyword evidence="2" id="KW-1185">Reference proteome</keyword>
<reference evidence="1" key="1">
    <citation type="submission" date="2021-11" db="EMBL/GenBank/DDBJ databases">
        <title>Complete genome sequence of Atopobiaceae bacterium TOC12.</title>
        <authorList>
            <person name="Morinaga K."/>
            <person name="Kusada H."/>
            <person name="Tamaki H."/>
        </authorList>
    </citation>
    <scope>NUCLEOTIDE SEQUENCE</scope>
    <source>
        <strain evidence="1">TOC12</strain>
    </source>
</reference>
<sequence length="87" mass="9778">MGGFLGSVITSGPLSHKLQMSRRLDKAKRRTWDHGFPSCGWTDSWERECSMRVSAALPTHWQTTRNSILHASEKRALKVSFDSVGCT</sequence>
<protein>
    <submittedName>
        <fullName evidence="1">Uncharacterized protein</fullName>
    </submittedName>
</protein>
<name>A0AAU9CAQ2_9ACTN</name>
<evidence type="ECO:0000313" key="1">
    <source>
        <dbReference type="EMBL" id="BDC90967.1"/>
    </source>
</evidence>
<accession>A0AAU9CAQ2</accession>
<dbReference type="KEGG" id="lcal:ATTO_08390"/>
<dbReference type="EMBL" id="AP025285">
    <property type="protein sequence ID" value="BDC90967.1"/>
    <property type="molecule type" value="Genomic_DNA"/>
</dbReference>
<proteinExistence type="predicted"/>
<dbReference type="Proteomes" id="UP001431186">
    <property type="component" value="Chromosome"/>
</dbReference>
<dbReference type="AlphaFoldDB" id="A0AAU9CAQ2"/>